<name>A0ABY6QZ36_9ACTN</name>
<keyword evidence="3" id="KW-1185">Reference proteome</keyword>
<sequence>MTSRHHHFNQGISMRKLATAALAAGLFVAGMGAAAADSWHGVALFKTTGARFADAKYKWEPVEKQQGAFHIKGNLRDVGLDDNHNVYLQVKVHGYGWNRFDGVQKKSVWIDKLVHDGATRYTSTADVRVCQNRGSLHPDNCSPTKHFKR</sequence>
<organism evidence="2 3">
    <name type="scientific">Streptomyces tanashiensis</name>
    <dbReference type="NCBI Taxonomy" id="67367"/>
    <lineage>
        <taxon>Bacteria</taxon>
        <taxon>Bacillati</taxon>
        <taxon>Actinomycetota</taxon>
        <taxon>Actinomycetes</taxon>
        <taxon>Kitasatosporales</taxon>
        <taxon>Streptomycetaceae</taxon>
        <taxon>Streptomyces</taxon>
    </lineage>
</organism>
<dbReference type="Proteomes" id="UP001164506">
    <property type="component" value="Chromosome"/>
</dbReference>
<proteinExistence type="predicted"/>
<accession>A0ABY6QZ36</accession>
<feature type="signal peptide" evidence="1">
    <location>
        <begin position="1"/>
        <end position="35"/>
    </location>
</feature>
<dbReference type="GeneID" id="95601668"/>
<dbReference type="RefSeq" id="WP_229885571.1">
    <property type="nucleotide sequence ID" value="NZ_BMUH01000015.1"/>
</dbReference>
<evidence type="ECO:0000256" key="1">
    <source>
        <dbReference type="SAM" id="SignalP"/>
    </source>
</evidence>
<protein>
    <recommendedName>
        <fullName evidence="4">DUF5666 domain-containing protein</fullName>
    </recommendedName>
</protein>
<keyword evidence="1" id="KW-0732">Signal</keyword>
<evidence type="ECO:0000313" key="2">
    <source>
        <dbReference type="EMBL" id="UZX22776.1"/>
    </source>
</evidence>
<dbReference type="EMBL" id="CP084204">
    <property type="protein sequence ID" value="UZX22776.1"/>
    <property type="molecule type" value="Genomic_DNA"/>
</dbReference>
<feature type="chain" id="PRO_5047076560" description="DUF5666 domain-containing protein" evidence="1">
    <location>
        <begin position="36"/>
        <end position="149"/>
    </location>
</feature>
<evidence type="ECO:0000313" key="3">
    <source>
        <dbReference type="Proteomes" id="UP001164506"/>
    </source>
</evidence>
<reference evidence="2" key="1">
    <citation type="submission" date="2021-09" db="EMBL/GenBank/DDBJ databases">
        <title>Complete genome sequence and metabolic characterization of Streptomyces tanashiensis DSM 731 the producer of antibacterial Kalafungin and diverse secondary metabolites.</title>
        <authorList>
            <person name="Abbasi M.N."/>
            <person name="Anwar M.N."/>
            <person name="Alam K."/>
            <person name="Shoaib M."/>
            <person name="Lin Z."/>
            <person name="Hayat M."/>
            <person name="Ali M.I."/>
            <person name="Malik H.M.T."/>
            <person name="Ahmed I."/>
            <person name="Li A."/>
            <person name="Hailong Wang H."/>
            <person name="Zhang Y."/>
        </authorList>
    </citation>
    <scope>NUCLEOTIDE SEQUENCE</scope>
    <source>
        <strain evidence="2">Kala</strain>
    </source>
</reference>
<gene>
    <name evidence="2" type="ORF">LDH80_19495</name>
</gene>
<evidence type="ECO:0008006" key="4">
    <source>
        <dbReference type="Google" id="ProtNLM"/>
    </source>
</evidence>